<dbReference type="EMBL" id="CP063190">
    <property type="protein sequence ID" value="WCZ33934.1"/>
    <property type="molecule type" value="Genomic_DNA"/>
</dbReference>
<dbReference type="Proteomes" id="UP001220577">
    <property type="component" value="Chromosome"/>
</dbReference>
<dbReference type="EC" id="6.3.5.2" evidence="2"/>
<dbReference type="PRINTS" id="PR00096">
    <property type="entry name" value="GATASE"/>
</dbReference>
<keyword evidence="3" id="KW-1185">Reference proteome</keyword>
<dbReference type="PRINTS" id="PR00097">
    <property type="entry name" value="ANTSNTHASEII"/>
</dbReference>
<accession>A0ABY7UB73</accession>
<dbReference type="PANTHER" id="PTHR42695">
    <property type="entry name" value="GLUTAMINE AMIDOTRANSFERASE YLR126C-RELATED"/>
    <property type="match status" value="1"/>
</dbReference>
<evidence type="ECO:0000313" key="2">
    <source>
        <dbReference type="EMBL" id="WCZ33934.1"/>
    </source>
</evidence>
<evidence type="ECO:0000313" key="3">
    <source>
        <dbReference type="Proteomes" id="UP001220577"/>
    </source>
</evidence>
<protein>
    <submittedName>
        <fullName evidence="2">GMP synthase [glutamine-hydrolyzing]</fullName>
        <ecNumber evidence="2">6.3.5.2</ecNumber>
    </submittedName>
</protein>
<dbReference type="SUPFAM" id="SSF52317">
    <property type="entry name" value="Class I glutamine amidotransferase-like"/>
    <property type="match status" value="1"/>
</dbReference>
<evidence type="ECO:0000259" key="1">
    <source>
        <dbReference type="Pfam" id="PF00117"/>
    </source>
</evidence>
<dbReference type="GO" id="GO:0003922">
    <property type="term" value="F:GMP synthase (glutamine-hydrolyzing) activity"/>
    <property type="evidence" value="ECO:0007669"/>
    <property type="project" value="UniProtKB-EC"/>
</dbReference>
<organism evidence="2 3">
    <name type="scientific">Corynebacterium ihumii</name>
    <dbReference type="NCBI Taxonomy" id="1232427"/>
    <lineage>
        <taxon>Bacteria</taxon>
        <taxon>Bacillati</taxon>
        <taxon>Actinomycetota</taxon>
        <taxon>Actinomycetes</taxon>
        <taxon>Mycobacteriales</taxon>
        <taxon>Corynebacteriaceae</taxon>
        <taxon>Corynebacterium</taxon>
    </lineage>
</organism>
<gene>
    <name evidence="2" type="primary">guaA2</name>
    <name evidence="2" type="ORF">CIHUM_02465</name>
</gene>
<dbReference type="PANTHER" id="PTHR42695:SF5">
    <property type="entry name" value="GLUTAMINE AMIDOTRANSFERASE YLR126C-RELATED"/>
    <property type="match status" value="1"/>
</dbReference>
<keyword evidence="2" id="KW-0436">Ligase</keyword>
<sequence>MRITVLQPDSFAPMQRLGPWLERAGATLRTVDLSGEEPLPIDASGDPLILLGGRANALDTHASPWLPAVHELLRSAFESGTPVLGICLGHQIIADCFGGEVSAGLAAQDEEGATQVTLTDAGVDDPLLGPLGATLMVEQSHHDAVVTLPPRATLLASSERCPIQAMRLGSIVSVQFHPECSPEVAGQWAANGGHDDAAVEAELLRHDDHLTLTGRILAEGFVAAARAWR</sequence>
<dbReference type="InterPro" id="IPR044992">
    <property type="entry name" value="ChyE-like"/>
</dbReference>
<dbReference type="InterPro" id="IPR017926">
    <property type="entry name" value="GATASE"/>
</dbReference>
<dbReference type="PROSITE" id="PS51273">
    <property type="entry name" value="GATASE_TYPE_1"/>
    <property type="match status" value="1"/>
</dbReference>
<dbReference type="Gene3D" id="3.40.50.880">
    <property type="match status" value="1"/>
</dbReference>
<dbReference type="Pfam" id="PF00117">
    <property type="entry name" value="GATase"/>
    <property type="match status" value="1"/>
</dbReference>
<proteinExistence type="predicted"/>
<dbReference type="InterPro" id="IPR029062">
    <property type="entry name" value="Class_I_gatase-like"/>
</dbReference>
<feature type="domain" description="Glutamine amidotransferase" evidence="1">
    <location>
        <begin position="44"/>
        <end position="187"/>
    </location>
</feature>
<name>A0ABY7UB73_9CORY</name>
<reference evidence="2 3" key="1">
    <citation type="submission" date="2020-10" db="EMBL/GenBank/DDBJ databases">
        <title>Complete genome sequence of Corynebacterium ihumii DSM 45751.</title>
        <authorList>
            <person name="Ruckert C."/>
            <person name="Albersmeier A."/>
            <person name="Busche T."/>
            <person name="Jaenicke S."/>
            <person name="Winkler A."/>
            <person name="Friethjonsson O.H."/>
            <person name="Hreggviethsson G.O."/>
            <person name="Lambert C."/>
            <person name="Badcock D."/>
            <person name="Bernaerts K."/>
            <person name="Anne J."/>
            <person name="Economou A."/>
            <person name="Kalinowski J."/>
        </authorList>
    </citation>
    <scope>NUCLEOTIDE SEQUENCE [LARGE SCALE GENOMIC DNA]</scope>
    <source>
        <strain evidence="2 3">DSM 45751</strain>
    </source>
</reference>
<dbReference type="CDD" id="cd01741">
    <property type="entry name" value="GATase1_1"/>
    <property type="match status" value="1"/>
</dbReference>
<dbReference type="RefSeq" id="WP_034997404.1">
    <property type="nucleotide sequence ID" value="NZ_CP063190.1"/>
</dbReference>